<dbReference type="EMBL" id="JARBHB010000006">
    <property type="protein sequence ID" value="KAJ8880272.1"/>
    <property type="molecule type" value="Genomic_DNA"/>
</dbReference>
<sequence length="800" mass="87647">MRVKRGGYGAMSDWNGGETGHPRENPMTSGIVRHDSHVRKFDSDPAGNRTREKELDASVRIRVIIVSAFPEGRTFVEGGEKRREGGEKSATGGIGRGERSKVSDGLKRKKTSGSERSTAGEEQGIGDGSLEWRGERREGRKQETYYLLCRQSVGEVGGGRVLQEQSEMSVEQRWNERAGETGAPRENLPTSGIVRHDSHMRKSGSDSARNGTRFAKVASRLNTTMLQGNGCNFLECPQVFGHRDKSRLRLGEGVVRKGWICLSVVRARQEQQALISGAGNLVGPRAGLRRATTVKNGCQVVVRGVEHPGVVQGPGGAAATPARDVASQGQGSAVTTIRHLPFPFTRRSNPTTLLARRRELGFAMDRDAFLQPFLVPSVQNLASKYDISRASVVDRRADNCAVVVGVSGKQIDVNVRGVSDIRSALQTSVANDRRKLNLITQRQSSSRVQKPRAANMTCIQTATCVAWSPRSPDVMPVALFLWDHVSSLGPRHTRGKLRHRQRENTAGVQTRHEQLCRSRTSLLINTTVAPFTVKLRVDVMSMEQRRNERGRGNGRYPSKKHPPTSTIVRYDSHMRKPGSHVVATSDRTFSNPAQVKAIANNGPVAFSACFSLDKSSECFEIAGRKRIEEQISKRQKNRSRYPTVSHHCCARHVTVQPATRPCNLPPARTVCHPAVLPATRPYNLPPGRTACNPAVQPATWPYCLPPGRTTCHPAVLPATWPYCLPPGRTTCHPAVLPATRPYNLPPGRTACHPAVLATSDTAASGERRMEEVPGTENALGKQKGLTCGCYSVRDSSIFFL</sequence>
<proteinExistence type="predicted"/>
<feature type="compositionally biased region" description="Basic and acidic residues" evidence="1">
    <location>
        <begin position="96"/>
        <end position="106"/>
    </location>
</feature>
<feature type="region of interest" description="Disordered" evidence="1">
    <location>
        <begin position="1"/>
        <end position="53"/>
    </location>
</feature>
<gene>
    <name evidence="2" type="ORF">PR048_016738</name>
</gene>
<feature type="region of interest" description="Disordered" evidence="1">
    <location>
        <begin position="545"/>
        <end position="566"/>
    </location>
</feature>
<evidence type="ECO:0000256" key="1">
    <source>
        <dbReference type="SAM" id="MobiDB-lite"/>
    </source>
</evidence>
<accession>A0ABQ9H7N6</accession>
<keyword evidence="3" id="KW-1185">Reference proteome</keyword>
<feature type="compositionally biased region" description="Basic and acidic residues" evidence="1">
    <location>
        <begin position="32"/>
        <end position="53"/>
    </location>
</feature>
<dbReference type="Proteomes" id="UP001159363">
    <property type="component" value="Chromosome 5"/>
</dbReference>
<comment type="caution">
    <text evidence="2">The sequence shown here is derived from an EMBL/GenBank/DDBJ whole genome shotgun (WGS) entry which is preliminary data.</text>
</comment>
<organism evidence="2 3">
    <name type="scientific">Dryococelus australis</name>
    <dbReference type="NCBI Taxonomy" id="614101"/>
    <lineage>
        <taxon>Eukaryota</taxon>
        <taxon>Metazoa</taxon>
        <taxon>Ecdysozoa</taxon>
        <taxon>Arthropoda</taxon>
        <taxon>Hexapoda</taxon>
        <taxon>Insecta</taxon>
        <taxon>Pterygota</taxon>
        <taxon>Neoptera</taxon>
        <taxon>Polyneoptera</taxon>
        <taxon>Phasmatodea</taxon>
        <taxon>Verophasmatodea</taxon>
        <taxon>Anareolatae</taxon>
        <taxon>Phasmatidae</taxon>
        <taxon>Eurycanthinae</taxon>
        <taxon>Dryococelus</taxon>
    </lineage>
</organism>
<feature type="compositionally biased region" description="Basic and acidic residues" evidence="1">
    <location>
        <begin position="78"/>
        <end position="87"/>
    </location>
</feature>
<protein>
    <submittedName>
        <fullName evidence="2">Uncharacterized protein</fullName>
    </submittedName>
</protein>
<evidence type="ECO:0000313" key="2">
    <source>
        <dbReference type="EMBL" id="KAJ8880272.1"/>
    </source>
</evidence>
<name>A0ABQ9H7N6_9NEOP</name>
<reference evidence="2 3" key="1">
    <citation type="submission" date="2023-02" db="EMBL/GenBank/DDBJ databases">
        <title>LHISI_Scaffold_Assembly.</title>
        <authorList>
            <person name="Stuart O.P."/>
            <person name="Cleave R."/>
            <person name="Magrath M.J.L."/>
            <person name="Mikheyev A.S."/>
        </authorList>
    </citation>
    <scope>NUCLEOTIDE SEQUENCE [LARGE SCALE GENOMIC DNA]</scope>
    <source>
        <strain evidence="2">Daus_M_001</strain>
        <tissue evidence="2">Leg muscle</tissue>
    </source>
</reference>
<evidence type="ECO:0000313" key="3">
    <source>
        <dbReference type="Proteomes" id="UP001159363"/>
    </source>
</evidence>
<feature type="region of interest" description="Disordered" evidence="1">
    <location>
        <begin position="176"/>
        <end position="209"/>
    </location>
</feature>
<feature type="region of interest" description="Disordered" evidence="1">
    <location>
        <begin position="76"/>
        <end position="136"/>
    </location>
</feature>